<evidence type="ECO:0000256" key="1">
    <source>
        <dbReference type="ARBA" id="ARBA00023015"/>
    </source>
</evidence>
<gene>
    <name evidence="6" type="ORF">CHH72_11535</name>
</gene>
<dbReference type="PROSITE" id="PS50977">
    <property type="entry name" value="HTH_TETR_2"/>
    <property type="match status" value="1"/>
</dbReference>
<evidence type="ECO:0000313" key="6">
    <source>
        <dbReference type="EMBL" id="PAE88997.1"/>
    </source>
</evidence>
<keyword evidence="1" id="KW-0805">Transcription regulation</keyword>
<evidence type="ECO:0000256" key="3">
    <source>
        <dbReference type="ARBA" id="ARBA00023163"/>
    </source>
</evidence>
<dbReference type="SUPFAM" id="SSF46689">
    <property type="entry name" value="Homeodomain-like"/>
    <property type="match status" value="1"/>
</dbReference>
<keyword evidence="3" id="KW-0804">Transcription</keyword>
<dbReference type="GO" id="GO:0003677">
    <property type="term" value="F:DNA binding"/>
    <property type="evidence" value="ECO:0007669"/>
    <property type="project" value="UniProtKB-UniRule"/>
</dbReference>
<dbReference type="PRINTS" id="PR00455">
    <property type="entry name" value="HTHTETR"/>
</dbReference>
<reference evidence="6 7" key="1">
    <citation type="submission" date="2017-07" db="EMBL/GenBank/DDBJ databases">
        <title>Isolation and whole genome analysis of endospore-forming bacteria from heroin.</title>
        <authorList>
            <person name="Kalinowski J."/>
            <person name="Ahrens B."/>
            <person name="Al-Dilaimi A."/>
            <person name="Winkler A."/>
            <person name="Wibberg D."/>
            <person name="Schleenbecker U."/>
            <person name="Ruckert C."/>
            <person name="Wolfel R."/>
            <person name="Grass G."/>
        </authorList>
    </citation>
    <scope>NUCLEOTIDE SEQUENCE [LARGE SCALE GENOMIC DNA]</scope>
    <source>
        <strain evidence="6 7">7539</strain>
    </source>
</reference>
<feature type="DNA-binding region" description="H-T-H motif" evidence="4">
    <location>
        <begin position="29"/>
        <end position="48"/>
    </location>
</feature>
<accession>A0A268NZT5</accession>
<name>A0A268NZT5_SHOCL</name>
<dbReference type="InterPro" id="IPR036271">
    <property type="entry name" value="Tet_transcr_reg_TetR-rel_C_sf"/>
</dbReference>
<dbReference type="SUPFAM" id="SSF48498">
    <property type="entry name" value="Tetracyclin repressor-like, C-terminal domain"/>
    <property type="match status" value="1"/>
</dbReference>
<evidence type="ECO:0000256" key="2">
    <source>
        <dbReference type="ARBA" id="ARBA00023125"/>
    </source>
</evidence>
<dbReference type="EMBL" id="NPCC01000012">
    <property type="protein sequence ID" value="PAE88997.1"/>
    <property type="molecule type" value="Genomic_DNA"/>
</dbReference>
<dbReference type="InterPro" id="IPR011075">
    <property type="entry name" value="TetR_C"/>
</dbReference>
<dbReference type="InterPro" id="IPR009057">
    <property type="entry name" value="Homeodomain-like_sf"/>
</dbReference>
<sequence>MARSKEFDEKAVLRKAMELFWEQGYEKTSMQDLVDHMGIHRRSIYDTFGDKRSLFLASLNHYEELIVNEMESIISSTSSIKQAIRDVFIFVLNSIEQYPKGCLSVNAAIELSLLDKEIGRIVTKMFNRTEDMFNNLIKRGQTSGEISKEIDSDNISRFLHNNLVGIRVLIKTNYSKKELEGIITLTLSVLD</sequence>
<dbReference type="Gene3D" id="1.10.357.10">
    <property type="entry name" value="Tetracycline Repressor, domain 2"/>
    <property type="match status" value="1"/>
</dbReference>
<keyword evidence="2 4" id="KW-0238">DNA-binding</keyword>
<protein>
    <submittedName>
        <fullName evidence="6">TetR family transcriptional regulator</fullName>
    </submittedName>
</protein>
<dbReference type="Proteomes" id="UP000216207">
    <property type="component" value="Unassembled WGS sequence"/>
</dbReference>
<proteinExistence type="predicted"/>
<comment type="caution">
    <text evidence="6">The sequence shown here is derived from an EMBL/GenBank/DDBJ whole genome shotgun (WGS) entry which is preliminary data.</text>
</comment>
<evidence type="ECO:0000256" key="4">
    <source>
        <dbReference type="PROSITE-ProRule" id="PRU00335"/>
    </source>
</evidence>
<dbReference type="AlphaFoldDB" id="A0A268NZT5"/>
<dbReference type="PANTHER" id="PTHR47506">
    <property type="entry name" value="TRANSCRIPTIONAL REGULATORY PROTEIN"/>
    <property type="match status" value="1"/>
</dbReference>
<evidence type="ECO:0000259" key="5">
    <source>
        <dbReference type="PROSITE" id="PS50977"/>
    </source>
</evidence>
<dbReference type="InterPro" id="IPR001647">
    <property type="entry name" value="HTH_TetR"/>
</dbReference>
<dbReference type="Gene3D" id="1.10.10.60">
    <property type="entry name" value="Homeodomain-like"/>
    <property type="match status" value="1"/>
</dbReference>
<dbReference type="RefSeq" id="WP_095326643.1">
    <property type="nucleotide sequence ID" value="NZ_NPCC01000012.1"/>
</dbReference>
<dbReference type="PANTHER" id="PTHR47506:SF10">
    <property type="entry name" value="TRANSCRIPTIONAL REGULATORY PROTEIN"/>
    <property type="match status" value="1"/>
</dbReference>
<dbReference type="Pfam" id="PF16925">
    <property type="entry name" value="TetR_C_13"/>
    <property type="match status" value="1"/>
</dbReference>
<organism evidence="6 7">
    <name type="scientific">Shouchella clausii</name>
    <name type="common">Alkalihalobacillus clausii</name>
    <dbReference type="NCBI Taxonomy" id="79880"/>
    <lineage>
        <taxon>Bacteria</taxon>
        <taxon>Bacillati</taxon>
        <taxon>Bacillota</taxon>
        <taxon>Bacilli</taxon>
        <taxon>Bacillales</taxon>
        <taxon>Bacillaceae</taxon>
        <taxon>Shouchella</taxon>
    </lineage>
</organism>
<dbReference type="Pfam" id="PF00440">
    <property type="entry name" value="TetR_N"/>
    <property type="match status" value="1"/>
</dbReference>
<evidence type="ECO:0000313" key="7">
    <source>
        <dbReference type="Proteomes" id="UP000216207"/>
    </source>
</evidence>
<feature type="domain" description="HTH tetR-type" evidence="5">
    <location>
        <begin position="6"/>
        <end position="66"/>
    </location>
</feature>